<keyword evidence="1" id="KW-0175">Coiled coil</keyword>
<protein>
    <submittedName>
        <fullName evidence="3">Uncharacterized protein</fullName>
    </submittedName>
</protein>
<feature type="compositionally biased region" description="Basic and acidic residues" evidence="2">
    <location>
        <begin position="18"/>
        <end position="31"/>
    </location>
</feature>
<feature type="region of interest" description="Disordered" evidence="2">
    <location>
        <begin position="1"/>
        <end position="39"/>
    </location>
</feature>
<evidence type="ECO:0000256" key="1">
    <source>
        <dbReference type="SAM" id="Coils"/>
    </source>
</evidence>
<feature type="coiled-coil region" evidence="1">
    <location>
        <begin position="160"/>
        <end position="194"/>
    </location>
</feature>
<accession>A0A6C0CZ22</accession>
<dbReference type="Pfam" id="PF19150">
    <property type="entry name" value="DUF5832"/>
    <property type="match status" value="1"/>
</dbReference>
<dbReference type="EMBL" id="MN739513">
    <property type="protein sequence ID" value="QHT09571.1"/>
    <property type="molecule type" value="Genomic_DNA"/>
</dbReference>
<dbReference type="InterPro" id="IPR043872">
    <property type="entry name" value="DUF5832"/>
</dbReference>
<dbReference type="AlphaFoldDB" id="A0A6C0CZ22"/>
<evidence type="ECO:0000313" key="3">
    <source>
        <dbReference type="EMBL" id="QHT09571.1"/>
    </source>
</evidence>
<sequence length="289" mass="33638">MSNFKHEEWDAENSLTSPEDRNREKQWRPDQRSPPLTETEVDAALTELNNSAFVKKFPRVDRTYADPPLPLQTIGLVSFTPAKGAQPNENGVYGFAKLRGNFATMLEADQRAEYLIRNADSYHSIYHTYVGRPFPLTVSSKYSAETAEVDIRTETTKSVSQNIKNKKDEEQRIVNEIKEKEERLLEETRSAEEKGEDPYEHYVTLRVKKAQLTWTYLEHIKKMAEVKKILIRTRKEVADMDAENETYKESYFEKYMKARADAGVKESAEELQDNFIKYLVEDVKLDFDE</sequence>
<name>A0A6C0CZ22_9ZZZZ</name>
<organism evidence="3">
    <name type="scientific">viral metagenome</name>
    <dbReference type="NCBI Taxonomy" id="1070528"/>
    <lineage>
        <taxon>unclassified sequences</taxon>
        <taxon>metagenomes</taxon>
        <taxon>organismal metagenomes</taxon>
    </lineage>
</organism>
<proteinExistence type="predicted"/>
<reference evidence="3" key="1">
    <citation type="journal article" date="2020" name="Nature">
        <title>Giant virus diversity and host interactions through global metagenomics.</title>
        <authorList>
            <person name="Schulz F."/>
            <person name="Roux S."/>
            <person name="Paez-Espino D."/>
            <person name="Jungbluth S."/>
            <person name="Walsh D.A."/>
            <person name="Denef V.J."/>
            <person name="McMahon K.D."/>
            <person name="Konstantinidis K.T."/>
            <person name="Eloe-Fadrosh E.A."/>
            <person name="Kyrpides N.C."/>
            <person name="Woyke T."/>
        </authorList>
    </citation>
    <scope>NUCLEOTIDE SEQUENCE</scope>
    <source>
        <strain evidence="3">GVMAG-M-3300023174-102</strain>
    </source>
</reference>
<evidence type="ECO:0000256" key="2">
    <source>
        <dbReference type="SAM" id="MobiDB-lite"/>
    </source>
</evidence>